<feature type="domain" description="FAD/NAD(P)-binding" evidence="5">
    <location>
        <begin position="5"/>
        <end position="302"/>
    </location>
</feature>
<dbReference type="InterPro" id="IPR028202">
    <property type="entry name" value="Reductase_C"/>
</dbReference>
<dbReference type="PRINTS" id="PR00368">
    <property type="entry name" value="FADPNR"/>
</dbReference>
<gene>
    <name evidence="7" type="ORF">ABCQ75_02925</name>
</gene>
<evidence type="ECO:0000256" key="2">
    <source>
        <dbReference type="ARBA" id="ARBA00022630"/>
    </source>
</evidence>
<evidence type="ECO:0000256" key="4">
    <source>
        <dbReference type="ARBA" id="ARBA00023002"/>
    </source>
</evidence>
<evidence type="ECO:0000256" key="3">
    <source>
        <dbReference type="ARBA" id="ARBA00022827"/>
    </source>
</evidence>
<keyword evidence="3" id="KW-0274">FAD</keyword>
<evidence type="ECO:0000256" key="1">
    <source>
        <dbReference type="ARBA" id="ARBA00001974"/>
    </source>
</evidence>
<accession>A0ABU9WXB1</accession>
<dbReference type="Pfam" id="PF14759">
    <property type="entry name" value="Reductase_C"/>
    <property type="match status" value="1"/>
</dbReference>
<dbReference type="EMBL" id="JBDFRB010000002">
    <property type="protein sequence ID" value="MEN2743492.1"/>
    <property type="molecule type" value="Genomic_DNA"/>
</dbReference>
<reference evidence="7 8" key="1">
    <citation type="submission" date="2024-05" db="EMBL/GenBank/DDBJ databases">
        <title>Sinomonas sp. nov., isolated from a waste landfill.</title>
        <authorList>
            <person name="Zhao Y."/>
        </authorList>
    </citation>
    <scope>NUCLEOTIDE SEQUENCE [LARGE SCALE GENOMIC DNA]</scope>
    <source>
        <strain evidence="7 8">CCTCC AB2014300</strain>
    </source>
</reference>
<comment type="caution">
    <text evidence="7">The sequence shown here is derived from an EMBL/GenBank/DDBJ whole genome shotgun (WGS) entry which is preliminary data.</text>
</comment>
<dbReference type="PANTHER" id="PTHR43557">
    <property type="entry name" value="APOPTOSIS-INDUCING FACTOR 1"/>
    <property type="match status" value="1"/>
</dbReference>
<evidence type="ECO:0000259" key="6">
    <source>
        <dbReference type="Pfam" id="PF14759"/>
    </source>
</evidence>
<keyword evidence="4" id="KW-0560">Oxidoreductase</keyword>
<dbReference type="Gene3D" id="3.50.50.60">
    <property type="entry name" value="FAD/NAD(P)-binding domain"/>
    <property type="match status" value="2"/>
</dbReference>
<dbReference type="SUPFAM" id="SSF51905">
    <property type="entry name" value="FAD/NAD(P)-binding domain"/>
    <property type="match status" value="1"/>
</dbReference>
<dbReference type="InterPro" id="IPR016156">
    <property type="entry name" value="FAD/NAD-linked_Rdtase_dimer_sf"/>
</dbReference>
<evidence type="ECO:0000313" key="8">
    <source>
        <dbReference type="Proteomes" id="UP001422074"/>
    </source>
</evidence>
<organism evidence="7 8">
    <name type="scientific">Sinomonas halotolerans</name>
    <dbReference type="NCBI Taxonomy" id="1644133"/>
    <lineage>
        <taxon>Bacteria</taxon>
        <taxon>Bacillati</taxon>
        <taxon>Actinomycetota</taxon>
        <taxon>Actinomycetes</taxon>
        <taxon>Micrococcales</taxon>
        <taxon>Micrococcaceae</taxon>
        <taxon>Sinomonas</taxon>
    </lineage>
</organism>
<evidence type="ECO:0000259" key="5">
    <source>
        <dbReference type="Pfam" id="PF07992"/>
    </source>
</evidence>
<dbReference type="SUPFAM" id="SSF55424">
    <property type="entry name" value="FAD/NAD-linked reductases, dimerisation (C-terminal) domain"/>
    <property type="match status" value="1"/>
</dbReference>
<dbReference type="InterPro" id="IPR050446">
    <property type="entry name" value="FAD-oxidoreductase/Apoptosis"/>
</dbReference>
<keyword evidence="8" id="KW-1185">Reference proteome</keyword>
<feature type="domain" description="Reductase C-terminal" evidence="6">
    <location>
        <begin position="323"/>
        <end position="414"/>
    </location>
</feature>
<dbReference type="Pfam" id="PF07992">
    <property type="entry name" value="Pyr_redox_2"/>
    <property type="match status" value="1"/>
</dbReference>
<dbReference type="PANTHER" id="PTHR43557:SF2">
    <property type="entry name" value="RIESKE DOMAIN-CONTAINING PROTEIN-RELATED"/>
    <property type="match status" value="1"/>
</dbReference>
<comment type="cofactor">
    <cofactor evidence="1">
        <name>FAD</name>
        <dbReference type="ChEBI" id="CHEBI:57692"/>
    </cofactor>
</comment>
<dbReference type="Gene3D" id="3.30.390.30">
    <property type="match status" value="1"/>
</dbReference>
<keyword evidence="2" id="KW-0285">Flavoprotein</keyword>
<name>A0ABU9WXB1_9MICC</name>
<dbReference type="RefSeq" id="WP_345883019.1">
    <property type="nucleotide sequence ID" value="NZ_JBDFRB010000002.1"/>
</dbReference>
<sequence>MQHPILILGGGLAGASAAKTLRAEGYEGPLTLVGAERRVPYLRPPLSKEFLLGKEAEADLAVEQRGWYEKAGVELLLGENAAQIVPGSRMVRLEGGALLPYSRLLVATGASPRPLDVPGAQLDGVRTLRRVEDSLALRGALAEGGKRVAIIGSGWIGLEVAAAARSYGNEVTVLGRGTAVLGQLEPRLADVFRRAQEETGVVFRLPAHVAEIAAGDSGTHAAAVVLASGERIPADLVLVAVGAAPETELAHEAGIAVRDGIVTDSSLRTSIPDVYAAGDVASSLQPATGDHVRSEHWHNALTGGKVAARSMLGRDAQLDNPPYFYTDQAGLSMEYSGYTQLVRGATLVLRGSTEDTGAAREGFVAFWLRDGSLVAGMNVNTPKQQKAIKALIASRARLDEHALRDPSVPLAELAGL</sequence>
<dbReference type="Proteomes" id="UP001422074">
    <property type="component" value="Unassembled WGS sequence"/>
</dbReference>
<evidence type="ECO:0000313" key="7">
    <source>
        <dbReference type="EMBL" id="MEN2743492.1"/>
    </source>
</evidence>
<dbReference type="InterPro" id="IPR023753">
    <property type="entry name" value="FAD/NAD-binding_dom"/>
</dbReference>
<dbReference type="PRINTS" id="PR00411">
    <property type="entry name" value="PNDRDTASEI"/>
</dbReference>
<dbReference type="InterPro" id="IPR036188">
    <property type="entry name" value="FAD/NAD-bd_sf"/>
</dbReference>
<proteinExistence type="predicted"/>
<protein>
    <submittedName>
        <fullName evidence="7">FAD-dependent oxidoreductase</fullName>
    </submittedName>
</protein>